<dbReference type="Pfam" id="PF02129">
    <property type="entry name" value="Peptidase_S15"/>
    <property type="match status" value="1"/>
</dbReference>
<name>A0A5N8XNQ6_9ACTN</name>
<accession>A0A5N8XNQ6</accession>
<proteinExistence type="inferred from homology"/>
<dbReference type="InterPro" id="IPR050261">
    <property type="entry name" value="FrsA_esterase"/>
</dbReference>
<gene>
    <name evidence="5" type="ORF">FNH08_28990</name>
</gene>
<dbReference type="Gene3D" id="3.40.50.1820">
    <property type="entry name" value="alpha/beta hydrolase"/>
    <property type="match status" value="1"/>
</dbReference>
<dbReference type="AlphaFoldDB" id="A0A5N8XNQ6"/>
<evidence type="ECO:0000313" key="5">
    <source>
        <dbReference type="EMBL" id="MPY61032.1"/>
    </source>
</evidence>
<evidence type="ECO:0000259" key="4">
    <source>
        <dbReference type="Pfam" id="PF02129"/>
    </source>
</evidence>
<dbReference type="InterPro" id="IPR029058">
    <property type="entry name" value="AB_hydrolase_fold"/>
</dbReference>
<keyword evidence="6" id="KW-1185">Reference proteome</keyword>
<evidence type="ECO:0000256" key="3">
    <source>
        <dbReference type="SAM" id="MobiDB-lite"/>
    </source>
</evidence>
<dbReference type="EMBL" id="VJZC01000264">
    <property type="protein sequence ID" value="MPY61032.1"/>
    <property type="molecule type" value="Genomic_DNA"/>
</dbReference>
<dbReference type="GO" id="GO:0052689">
    <property type="term" value="F:carboxylic ester hydrolase activity"/>
    <property type="evidence" value="ECO:0007669"/>
    <property type="project" value="UniProtKB-ARBA"/>
</dbReference>
<organism evidence="5 6">
    <name type="scientific">Streptomyces spongiae</name>
    <dbReference type="NCBI Taxonomy" id="565072"/>
    <lineage>
        <taxon>Bacteria</taxon>
        <taxon>Bacillati</taxon>
        <taxon>Actinomycetota</taxon>
        <taxon>Actinomycetes</taxon>
        <taxon>Kitasatosporales</taxon>
        <taxon>Streptomycetaceae</taxon>
        <taxon>Streptomyces</taxon>
    </lineage>
</organism>
<feature type="region of interest" description="Disordered" evidence="3">
    <location>
        <begin position="1"/>
        <end position="25"/>
    </location>
</feature>
<sequence length="349" mass="38261">MTSLPEPAGTARPTHRRCPSSRQPSYRRYREMSLKNQDVAAATSVKEDIEFRADNGVILRGWVMTPASEGPHPTIVMTPGFSSSITRLEFVADAFVARGFGVLLYDQQTCGNSDGEPRQDIDPVAQERDLQMALSFVEQHPALDSDRIGLWGSSYSGAMVLVVAAMDRRVKAVVSQVPFISGYDQFVLGNGQGALAAINDNMDQDRQGRLKGEEPGRIQLVRMPTDPADHPVLFEDAADYEYLVGGPQGPAEGWINSVTIRSTGRALAYDVRPFMRRISPTPLLMVVASDDQTTPPSLALEAYDAALEPKELVMISGGHYGVYWPHLSRDLVTDAAARWFETHLGKATP</sequence>
<evidence type="ECO:0000256" key="2">
    <source>
        <dbReference type="ARBA" id="ARBA00022801"/>
    </source>
</evidence>
<evidence type="ECO:0000313" key="6">
    <source>
        <dbReference type="Proteomes" id="UP000400924"/>
    </source>
</evidence>
<dbReference type="PANTHER" id="PTHR22946:SF9">
    <property type="entry name" value="POLYKETIDE TRANSFERASE AF380"/>
    <property type="match status" value="1"/>
</dbReference>
<dbReference type="OrthoDB" id="5902829at2"/>
<comment type="similarity">
    <text evidence="1">Belongs to the AB hydrolase superfamily.</text>
</comment>
<comment type="caution">
    <text evidence="5">The sequence shown here is derived from an EMBL/GenBank/DDBJ whole genome shotgun (WGS) entry which is preliminary data.</text>
</comment>
<feature type="domain" description="Xaa-Pro dipeptidyl-peptidase-like" evidence="4">
    <location>
        <begin position="56"/>
        <end position="320"/>
    </location>
</feature>
<dbReference type="Gene3D" id="1.10.10.800">
    <property type="match status" value="1"/>
</dbReference>
<dbReference type="PANTHER" id="PTHR22946">
    <property type="entry name" value="DIENELACTONE HYDROLASE DOMAIN-CONTAINING PROTEIN-RELATED"/>
    <property type="match status" value="1"/>
</dbReference>
<dbReference type="InterPro" id="IPR000383">
    <property type="entry name" value="Xaa-Pro-like_dom"/>
</dbReference>
<reference evidence="5 6" key="1">
    <citation type="submission" date="2019-07" db="EMBL/GenBank/DDBJ databases">
        <title>New species of Amycolatopsis and Streptomyces.</title>
        <authorList>
            <person name="Duangmal K."/>
            <person name="Teo W.F.A."/>
            <person name="Lipun K."/>
        </authorList>
    </citation>
    <scope>NUCLEOTIDE SEQUENCE [LARGE SCALE GENOMIC DNA]</scope>
    <source>
        <strain evidence="5 6">NBRC 106415</strain>
    </source>
</reference>
<dbReference type="Proteomes" id="UP000400924">
    <property type="component" value="Unassembled WGS sequence"/>
</dbReference>
<evidence type="ECO:0000256" key="1">
    <source>
        <dbReference type="ARBA" id="ARBA00008645"/>
    </source>
</evidence>
<keyword evidence="2 5" id="KW-0378">Hydrolase</keyword>
<protein>
    <submittedName>
        <fullName evidence="5">Alpha/beta hydrolase</fullName>
    </submittedName>
</protein>
<dbReference type="SUPFAM" id="SSF53474">
    <property type="entry name" value="alpha/beta-Hydrolases"/>
    <property type="match status" value="1"/>
</dbReference>